<accession>Q4LEY8</accession>
<dbReference type="NCBIfam" id="TIGR02158">
    <property type="entry name" value="PA_CoA_Oxy3"/>
    <property type="match status" value="1"/>
</dbReference>
<dbReference type="PANTHER" id="PTHR30458">
    <property type="entry name" value="PHENYLACETIC ACID DEGRADATION PROTEIN PAA"/>
    <property type="match status" value="1"/>
</dbReference>
<dbReference type="AlphaFoldDB" id="Q4LEY8"/>
<evidence type="ECO:0000313" key="1">
    <source>
        <dbReference type="EMBL" id="BAE02688.1"/>
    </source>
</evidence>
<dbReference type="InterPro" id="IPR009078">
    <property type="entry name" value="Ferritin-like_SF"/>
</dbReference>
<dbReference type="InterPro" id="IPR012347">
    <property type="entry name" value="Ferritin-like"/>
</dbReference>
<organism evidence="1">
    <name type="scientific">Klebsiella sp. PAMU-1.2</name>
    <dbReference type="NCBI Taxonomy" id="244225"/>
    <lineage>
        <taxon>Bacteria</taxon>
        <taxon>Pseudomonadati</taxon>
        <taxon>Pseudomonadota</taxon>
        <taxon>Gammaproteobacteria</taxon>
        <taxon>Enterobacterales</taxon>
        <taxon>Enterobacteriaceae</taxon>
        <taxon>Klebsiella/Raoultella group</taxon>
        <taxon>Klebsiella</taxon>
    </lineage>
</organism>
<sequence length="262" mass="28751">MKNDNPVAAYALRLGDNGLVLAQRLGEWCGHAPELEIDLALANIGLDLLGQARNFLSYAAELAGSGDEDTLAFGRDERQFRNLLLAEQPNGNFADTLARQFFIDVWHVALFSRLVGSRDTQLAAIAAKALKEVRYHQRFSRGWLERLGNGTALSAQRMQSAVDNLWRFTGELFQADELEIELSAQGIAVDPRELQGEWQSAVHTALIDSRFTDPARSGLPQRAVNRGLHSEHLGPLLAEMQYLQARVSRPAVVAGGGYATSG</sequence>
<dbReference type="EMBL" id="AB182627">
    <property type="protein sequence ID" value="BAE02688.1"/>
    <property type="molecule type" value="Genomic_DNA"/>
</dbReference>
<dbReference type="PANTHER" id="PTHR30458:SF0">
    <property type="entry name" value="1,2-PHENYLACETYL-COA EPOXIDASE, SUBUNIT C"/>
    <property type="match status" value="1"/>
</dbReference>
<name>Q4LEY8_9ENTR</name>
<dbReference type="PIRSF" id="PIRSF037834">
    <property type="entry name" value="PA_CoA_Oase3"/>
    <property type="match status" value="1"/>
</dbReference>
<dbReference type="SUPFAM" id="SSF47240">
    <property type="entry name" value="Ferritin-like"/>
    <property type="match status" value="1"/>
</dbReference>
<dbReference type="GO" id="GO:0010124">
    <property type="term" value="P:phenylacetate catabolic process"/>
    <property type="evidence" value="ECO:0007669"/>
    <property type="project" value="InterPro"/>
</dbReference>
<reference evidence="1" key="1">
    <citation type="submission" date="2004-06" db="EMBL/GenBank/DDBJ databases">
        <title>Molecular characterization of the phenelacetic acid degradation pathway of Klebsiella sp. PAMU-1.2.</title>
        <authorList>
            <person name="Abe-Yoshizumi R."/>
            <person name="Kamei U."/>
            <person name="Isomura Y."/>
            <person name="Ichihara S."/>
        </authorList>
    </citation>
    <scope>NUCLEOTIDE SEQUENCE</scope>
    <source>
        <strain evidence="1">PAMU-1.2</strain>
    </source>
</reference>
<dbReference type="InterPro" id="IPR011882">
    <property type="entry name" value="PaaC"/>
</dbReference>
<dbReference type="Gene3D" id="1.20.1260.10">
    <property type="match status" value="1"/>
</dbReference>
<protein>
    <submittedName>
        <fullName evidence="1">PaaC</fullName>
    </submittedName>
</protein>
<dbReference type="GO" id="GO:0005829">
    <property type="term" value="C:cytosol"/>
    <property type="evidence" value="ECO:0007669"/>
    <property type="project" value="TreeGrafter"/>
</dbReference>
<dbReference type="Pfam" id="PF05138">
    <property type="entry name" value="PaaA_PaaC"/>
    <property type="match status" value="1"/>
</dbReference>
<dbReference type="InterPro" id="IPR007814">
    <property type="entry name" value="PaaA_PaaC"/>
</dbReference>
<gene>
    <name evidence="1" type="primary">paaC</name>
</gene>
<dbReference type="InterPro" id="IPR052703">
    <property type="entry name" value="Aromatic_CoA_ox/epox"/>
</dbReference>
<dbReference type="FunFam" id="1.20.1260.10:FF:000012">
    <property type="entry name" value="1,2-phenylacetyl-CoA epoxidase, subunit C"/>
    <property type="match status" value="1"/>
</dbReference>
<proteinExistence type="predicted"/>